<dbReference type="Pfam" id="PF03029">
    <property type="entry name" value="ATP_bind_1"/>
    <property type="match status" value="1"/>
</dbReference>
<evidence type="ECO:0000256" key="1">
    <source>
        <dbReference type="ARBA" id="ARBA00005290"/>
    </source>
</evidence>
<dbReference type="Gene3D" id="3.40.50.300">
    <property type="entry name" value="P-loop containing nucleotide triphosphate hydrolases"/>
    <property type="match status" value="1"/>
</dbReference>
<comment type="caution">
    <text evidence="7">The sequence shown here is derived from an EMBL/GenBank/DDBJ whole genome shotgun (WGS) entry which is preliminary data.</text>
</comment>
<organism evidence="7 8">
    <name type="scientific">Volvox africanus</name>
    <dbReference type="NCBI Taxonomy" id="51714"/>
    <lineage>
        <taxon>Eukaryota</taxon>
        <taxon>Viridiplantae</taxon>
        <taxon>Chlorophyta</taxon>
        <taxon>core chlorophytes</taxon>
        <taxon>Chlorophyceae</taxon>
        <taxon>CS clade</taxon>
        <taxon>Chlamydomonadales</taxon>
        <taxon>Volvocaceae</taxon>
        <taxon>Volvox</taxon>
    </lineage>
</organism>
<dbReference type="EMBL" id="BSDZ01000004">
    <property type="protein sequence ID" value="GLI59766.1"/>
    <property type="molecule type" value="Genomic_DNA"/>
</dbReference>
<keyword evidence="2 5" id="KW-0547">Nucleotide-binding</keyword>
<dbReference type="SUPFAM" id="SSF52540">
    <property type="entry name" value="P-loop containing nucleoside triphosphate hydrolases"/>
    <property type="match status" value="1"/>
</dbReference>
<gene>
    <name evidence="7" type="ORF">VaNZ11_001727</name>
</gene>
<sequence length="337" mass="36962">MPFGQVVIGPPGSGKTTYCRAMQQFMQATGRKVAIVNLDPANDMLPYEAAVDIADVVCLEEVMAELQLGPNGGLLYCMEYLAKNLDWLHEKLSPLKKEDHYFLFDFPGQVELFAGSGCGSVRAVLDELTGSRHHYRLVAVQLVDAHLCTDPSKYISALLLSLNTMLNLELPHVNVLSKMDLVRQYGKLDFNLDFYTQVQDLGFLVHAMGGKPFSQKFRKLSQGLCDVVEEYGLVSFMPLTVQDKNSMRQLMVATDKANGYCFATLRGHTPYPPEMLYGNAGAGMSDRDIWLGMQEKFVDGEVVEATGLPPGVSEPPAPLPAPLLAAAAETAGREPLP</sequence>
<dbReference type="InterPro" id="IPR027417">
    <property type="entry name" value="P-loop_NTPase"/>
</dbReference>
<dbReference type="PANTHER" id="PTHR21231">
    <property type="entry name" value="XPA-BINDING PROTEIN 1-RELATED"/>
    <property type="match status" value="1"/>
</dbReference>
<evidence type="ECO:0000256" key="5">
    <source>
        <dbReference type="RuleBase" id="RU365059"/>
    </source>
</evidence>
<reference evidence="7 8" key="1">
    <citation type="journal article" date="2023" name="IScience">
        <title>Expanded male sex-determining region conserved during the evolution of homothallism in the green alga Volvox.</title>
        <authorList>
            <person name="Yamamoto K."/>
            <person name="Matsuzaki R."/>
            <person name="Mahakham W."/>
            <person name="Heman W."/>
            <person name="Sekimoto H."/>
            <person name="Kawachi M."/>
            <person name="Minakuchi Y."/>
            <person name="Toyoda A."/>
            <person name="Nozaki H."/>
        </authorList>
    </citation>
    <scope>NUCLEOTIDE SEQUENCE [LARGE SCALE GENOMIC DNA]</scope>
    <source>
        <strain evidence="7 8">NIES-4468</strain>
    </source>
</reference>
<name>A0ABQ5RRN8_9CHLO</name>
<dbReference type="Proteomes" id="UP001165090">
    <property type="component" value="Unassembled WGS sequence"/>
</dbReference>
<protein>
    <recommendedName>
        <fullName evidence="5">GPN-loop GTPase 2</fullName>
    </recommendedName>
</protein>
<dbReference type="InterPro" id="IPR030231">
    <property type="entry name" value="Gpn2"/>
</dbReference>
<evidence type="ECO:0000256" key="6">
    <source>
        <dbReference type="SAM" id="MobiDB-lite"/>
    </source>
</evidence>
<feature type="compositionally biased region" description="Low complexity" evidence="6">
    <location>
        <begin position="322"/>
        <end position="337"/>
    </location>
</feature>
<keyword evidence="8" id="KW-1185">Reference proteome</keyword>
<evidence type="ECO:0000256" key="2">
    <source>
        <dbReference type="ARBA" id="ARBA00022741"/>
    </source>
</evidence>
<feature type="compositionally biased region" description="Pro residues" evidence="6">
    <location>
        <begin position="312"/>
        <end position="321"/>
    </location>
</feature>
<evidence type="ECO:0000256" key="4">
    <source>
        <dbReference type="ARBA" id="ARBA00023134"/>
    </source>
</evidence>
<dbReference type="CDD" id="cd17871">
    <property type="entry name" value="GPN2"/>
    <property type="match status" value="1"/>
</dbReference>
<comment type="function">
    <text evidence="5">Small GTPase required for proper localization of RNA polymerase II and III (RNAPII and RNAPIII). May act at an RNAP assembly step prior to nuclear import.</text>
</comment>
<dbReference type="PANTHER" id="PTHR21231:SF3">
    <property type="entry name" value="GPN-LOOP GTPASE 2"/>
    <property type="match status" value="1"/>
</dbReference>
<dbReference type="InterPro" id="IPR004130">
    <property type="entry name" value="Gpn"/>
</dbReference>
<keyword evidence="3 5" id="KW-0378">Hydrolase</keyword>
<comment type="subunit">
    <text evidence="5">Binds to RNA polymerase II (RNAPII).</text>
</comment>
<evidence type="ECO:0000313" key="7">
    <source>
        <dbReference type="EMBL" id="GLI59766.1"/>
    </source>
</evidence>
<evidence type="ECO:0000256" key="3">
    <source>
        <dbReference type="ARBA" id="ARBA00022801"/>
    </source>
</evidence>
<feature type="region of interest" description="Disordered" evidence="6">
    <location>
        <begin position="307"/>
        <end position="337"/>
    </location>
</feature>
<keyword evidence="4 5" id="KW-0342">GTP-binding</keyword>
<evidence type="ECO:0000313" key="8">
    <source>
        <dbReference type="Proteomes" id="UP001165090"/>
    </source>
</evidence>
<accession>A0ABQ5RRN8</accession>
<comment type="similarity">
    <text evidence="1 5">Belongs to the GPN-loop GTPase family.</text>
</comment>
<proteinExistence type="inferred from homology"/>